<accession>A0AAV3U2F9</accession>
<evidence type="ECO:0000259" key="4">
    <source>
        <dbReference type="PROSITE" id="PS51782"/>
    </source>
</evidence>
<dbReference type="PANTHER" id="PTHR34700">
    <property type="entry name" value="POTASSIUM BINDING PROTEIN KBP"/>
    <property type="match status" value="1"/>
</dbReference>
<dbReference type="Pfam" id="PF04972">
    <property type="entry name" value="BON"/>
    <property type="match status" value="1"/>
</dbReference>
<dbReference type="Gene3D" id="3.10.350.10">
    <property type="entry name" value="LysM domain"/>
    <property type="match status" value="1"/>
</dbReference>
<reference evidence="6" key="1">
    <citation type="journal article" date="2019" name="Int. J. Syst. Evol. Microbiol.">
        <title>The Global Catalogue of Microorganisms (GCM) 10K type strain sequencing project: providing services to taxonomists for standard genome sequencing and annotation.</title>
        <authorList>
            <consortium name="The Broad Institute Genomics Platform"/>
            <consortium name="The Broad Institute Genome Sequencing Center for Infectious Disease"/>
            <person name="Wu L."/>
            <person name="Ma J."/>
        </authorList>
    </citation>
    <scope>NUCLEOTIDE SEQUENCE [LARGE SCALE GENOMIC DNA]</scope>
    <source>
        <strain evidence="6">JCM 19134</strain>
    </source>
</reference>
<dbReference type="FunFam" id="3.10.350.10:FF:000001">
    <property type="entry name" value="Peptidoglycan-binding protein LysM"/>
    <property type="match status" value="1"/>
</dbReference>
<evidence type="ECO:0000313" key="5">
    <source>
        <dbReference type="EMBL" id="GAA4943446.1"/>
    </source>
</evidence>
<dbReference type="InterPro" id="IPR007055">
    <property type="entry name" value="BON_dom"/>
</dbReference>
<evidence type="ECO:0000256" key="1">
    <source>
        <dbReference type="ARBA" id="ARBA00004496"/>
    </source>
</evidence>
<feature type="domain" description="LysM" evidence="4">
    <location>
        <begin position="126"/>
        <end position="175"/>
    </location>
</feature>
<dbReference type="AlphaFoldDB" id="A0AAV3U2F9"/>
<keyword evidence="6" id="KW-1185">Reference proteome</keyword>
<protein>
    <recommendedName>
        <fullName evidence="3">Potassium binding protein Kbp</fullName>
    </recommendedName>
</protein>
<comment type="caution">
    <text evidence="5">The sequence shown here is derived from an EMBL/GenBank/DDBJ whole genome shotgun (WGS) entry which is preliminary data.</text>
</comment>
<dbReference type="RefSeq" id="WP_345421848.1">
    <property type="nucleotide sequence ID" value="NZ_AP031496.1"/>
</dbReference>
<organism evidence="5 6">
    <name type="scientific">Halioxenophilus aromaticivorans</name>
    <dbReference type="NCBI Taxonomy" id="1306992"/>
    <lineage>
        <taxon>Bacteria</taxon>
        <taxon>Pseudomonadati</taxon>
        <taxon>Pseudomonadota</taxon>
        <taxon>Gammaproteobacteria</taxon>
        <taxon>Alteromonadales</taxon>
        <taxon>Alteromonadaceae</taxon>
        <taxon>Halioxenophilus</taxon>
    </lineage>
</organism>
<evidence type="ECO:0000313" key="6">
    <source>
        <dbReference type="Proteomes" id="UP001409585"/>
    </source>
</evidence>
<dbReference type="SMART" id="SM00257">
    <property type="entry name" value="LysM"/>
    <property type="match status" value="1"/>
</dbReference>
<evidence type="ECO:0000256" key="2">
    <source>
        <dbReference type="ARBA" id="ARBA00022490"/>
    </source>
</evidence>
<comment type="subcellular location">
    <subcellularLocation>
        <location evidence="1">Cytoplasm</location>
    </subcellularLocation>
</comment>
<dbReference type="CDD" id="cd00118">
    <property type="entry name" value="LysM"/>
    <property type="match status" value="1"/>
</dbReference>
<gene>
    <name evidence="5" type="primary">kbp</name>
    <name evidence="5" type="ORF">GCM10025791_22840</name>
</gene>
<dbReference type="InterPro" id="IPR018392">
    <property type="entry name" value="LysM"/>
</dbReference>
<dbReference type="PANTHER" id="PTHR34700:SF8">
    <property type="entry name" value="POTASSIUM BINDING PROTEIN KBP"/>
    <property type="match status" value="1"/>
</dbReference>
<dbReference type="SUPFAM" id="SSF54106">
    <property type="entry name" value="LysM domain"/>
    <property type="match status" value="1"/>
</dbReference>
<proteinExistence type="predicted"/>
<dbReference type="InterPro" id="IPR036779">
    <property type="entry name" value="LysM_dom_sf"/>
</dbReference>
<dbReference type="InterPro" id="IPR052196">
    <property type="entry name" value="Bact_Kbp"/>
</dbReference>
<dbReference type="EMBL" id="BAABLX010000017">
    <property type="protein sequence ID" value="GAA4943446.1"/>
    <property type="molecule type" value="Genomic_DNA"/>
</dbReference>
<dbReference type="Proteomes" id="UP001409585">
    <property type="component" value="Unassembled WGS sequence"/>
</dbReference>
<dbReference type="NCBIfam" id="NF008399">
    <property type="entry name" value="PRK11198.1"/>
    <property type="match status" value="1"/>
</dbReference>
<dbReference type="GO" id="GO:0005737">
    <property type="term" value="C:cytoplasm"/>
    <property type="evidence" value="ECO:0007669"/>
    <property type="project" value="UniProtKB-SubCell"/>
</dbReference>
<dbReference type="Pfam" id="PF01476">
    <property type="entry name" value="LysM"/>
    <property type="match status" value="1"/>
</dbReference>
<dbReference type="PROSITE" id="PS51782">
    <property type="entry name" value="LYSM"/>
    <property type="match status" value="1"/>
</dbReference>
<keyword evidence="2" id="KW-0963">Cytoplasm</keyword>
<name>A0AAV3U2F9_9ALTE</name>
<sequence length="178" mass="19119">MGLFDFVKDAGGALGSKVFDLTHDDEDITKPTTISPERLNHLRKASIERTVGEMNLNIEQFNAEVDGELVTITGTAPNQEAIEKATLACGNQHGIGQVDCQLALAETPTSAAPADAKPSDNAQPSQFYTVQSGDTLSKIAKELLGSASRYMAIFEANQPMLENPDKIYVGQTLRIPQA</sequence>
<evidence type="ECO:0000256" key="3">
    <source>
        <dbReference type="ARBA" id="ARBA00072219"/>
    </source>
</evidence>